<keyword evidence="2" id="KW-1185">Reference proteome</keyword>
<reference evidence="1" key="2">
    <citation type="journal article" date="2023" name="Plants (Basel)">
        <title>Annotation of the Turnera subulata (Passifloraceae) Draft Genome Reveals the S-Locus Evolved after the Divergence of Turneroideae from Passifloroideae in a Stepwise Manner.</title>
        <authorList>
            <person name="Henning P.M."/>
            <person name="Roalson E.H."/>
            <person name="Mir W."/>
            <person name="McCubbin A.G."/>
            <person name="Shore J.S."/>
        </authorList>
    </citation>
    <scope>NUCLEOTIDE SEQUENCE</scope>
    <source>
        <strain evidence="1">F60SS</strain>
    </source>
</reference>
<reference evidence="1" key="1">
    <citation type="submission" date="2022-02" db="EMBL/GenBank/DDBJ databases">
        <authorList>
            <person name="Henning P.M."/>
            <person name="McCubbin A.G."/>
            <person name="Shore J.S."/>
        </authorList>
    </citation>
    <scope>NUCLEOTIDE SEQUENCE</scope>
    <source>
        <strain evidence="1">F60SS</strain>
        <tissue evidence="1">Leaves</tissue>
    </source>
</reference>
<dbReference type="Proteomes" id="UP001141552">
    <property type="component" value="Unassembled WGS sequence"/>
</dbReference>
<name>A0A9Q0JG81_9ROSI</name>
<feature type="non-terminal residue" evidence="1">
    <location>
        <position position="1"/>
    </location>
</feature>
<protein>
    <submittedName>
        <fullName evidence="1">Uncharacterized protein</fullName>
    </submittedName>
</protein>
<comment type="caution">
    <text evidence="1">The sequence shown here is derived from an EMBL/GenBank/DDBJ whole genome shotgun (WGS) entry which is preliminary data.</text>
</comment>
<dbReference type="EMBL" id="JAKUCV010003144">
    <property type="protein sequence ID" value="KAJ4839987.1"/>
    <property type="molecule type" value="Genomic_DNA"/>
</dbReference>
<accession>A0A9Q0JG81</accession>
<sequence length="37" mass="4438">EPALKFFVLARSNIYLDSQDLCMSMDNRQREEDEDEE</sequence>
<evidence type="ECO:0000313" key="1">
    <source>
        <dbReference type="EMBL" id="KAJ4839987.1"/>
    </source>
</evidence>
<evidence type="ECO:0000313" key="2">
    <source>
        <dbReference type="Proteomes" id="UP001141552"/>
    </source>
</evidence>
<gene>
    <name evidence="1" type="ORF">Tsubulata_030821</name>
</gene>
<proteinExistence type="predicted"/>
<organism evidence="1 2">
    <name type="scientific">Turnera subulata</name>
    <dbReference type="NCBI Taxonomy" id="218843"/>
    <lineage>
        <taxon>Eukaryota</taxon>
        <taxon>Viridiplantae</taxon>
        <taxon>Streptophyta</taxon>
        <taxon>Embryophyta</taxon>
        <taxon>Tracheophyta</taxon>
        <taxon>Spermatophyta</taxon>
        <taxon>Magnoliopsida</taxon>
        <taxon>eudicotyledons</taxon>
        <taxon>Gunneridae</taxon>
        <taxon>Pentapetalae</taxon>
        <taxon>rosids</taxon>
        <taxon>fabids</taxon>
        <taxon>Malpighiales</taxon>
        <taxon>Passifloraceae</taxon>
        <taxon>Turnera</taxon>
    </lineage>
</organism>
<dbReference type="AlphaFoldDB" id="A0A9Q0JG81"/>